<reference evidence="2" key="1">
    <citation type="submission" date="2022-11" db="UniProtKB">
        <authorList>
            <consortium name="WormBaseParasite"/>
        </authorList>
    </citation>
    <scope>IDENTIFICATION</scope>
</reference>
<organism evidence="1 2">
    <name type="scientific">Meloidogyne incognita</name>
    <name type="common">Southern root-knot nematode worm</name>
    <name type="synonym">Oxyuris incognita</name>
    <dbReference type="NCBI Taxonomy" id="6306"/>
    <lineage>
        <taxon>Eukaryota</taxon>
        <taxon>Metazoa</taxon>
        <taxon>Ecdysozoa</taxon>
        <taxon>Nematoda</taxon>
        <taxon>Chromadorea</taxon>
        <taxon>Rhabditida</taxon>
        <taxon>Tylenchina</taxon>
        <taxon>Tylenchomorpha</taxon>
        <taxon>Tylenchoidea</taxon>
        <taxon>Meloidogynidae</taxon>
        <taxon>Meloidogyninae</taxon>
        <taxon>Meloidogyne</taxon>
        <taxon>Meloidogyne incognita group</taxon>
    </lineage>
</organism>
<evidence type="ECO:0000313" key="1">
    <source>
        <dbReference type="Proteomes" id="UP000887563"/>
    </source>
</evidence>
<protein>
    <submittedName>
        <fullName evidence="2">Uncharacterized protein</fullName>
    </submittedName>
</protein>
<dbReference type="AlphaFoldDB" id="A0A914LQU7"/>
<accession>A0A914LQU7</accession>
<proteinExistence type="predicted"/>
<sequence>MSSSSTSSKLTTINTSINEFRSPINSFRDNELKWNGWGYIHSNFKLSPENGHFYMRSKKYFLEDLRYRKYSNRSDGRLGSH</sequence>
<evidence type="ECO:0000313" key="2">
    <source>
        <dbReference type="WBParaSite" id="Minc3s00607g15045"/>
    </source>
</evidence>
<keyword evidence="1" id="KW-1185">Reference proteome</keyword>
<dbReference type="Proteomes" id="UP000887563">
    <property type="component" value="Unplaced"/>
</dbReference>
<dbReference type="WBParaSite" id="Minc3s00607g15045">
    <property type="protein sequence ID" value="Minc3s00607g15045"/>
    <property type="gene ID" value="Minc3s00607g15045"/>
</dbReference>
<name>A0A914LQU7_MELIC</name>